<feature type="region of interest" description="Disordered" evidence="2">
    <location>
        <begin position="1"/>
        <end position="46"/>
    </location>
</feature>
<dbReference type="PANTHER" id="PTHR45982:SF1">
    <property type="entry name" value="REGULATOR OF CHROMOSOME CONDENSATION"/>
    <property type="match status" value="1"/>
</dbReference>
<dbReference type="PROSITE" id="PS50012">
    <property type="entry name" value="RCC1_3"/>
    <property type="match status" value="2"/>
</dbReference>
<dbReference type="InterPro" id="IPR001810">
    <property type="entry name" value="F-box_dom"/>
</dbReference>
<feature type="repeat" description="RCC1" evidence="1">
    <location>
        <begin position="952"/>
        <end position="1005"/>
    </location>
</feature>
<sequence length="1567" mass="173845">MKPSSSSASNSNNKKSAKPTQYQQQNQQNNQRKRPAATSSQNTSSEELAIKAFLHHEFGYEKEAKARKITTGSESSSSLGEEELQRLSNDALKQKNNAHDCGEDFDKLGDLESVVCHLSKRIPTNLYSVPSSFLPKNCNFSILDHLKFLIPSVKKEIQEKKEQAVKKTLKQPSRKTKMAITTNKIPTETNLPPRSDKQKVRKLKTALNEILKKRETRLGIFGVMPYELLLQIFSFLDWKMLHKSINLVCKDWNDSISKYERYVISTWHHFDFFTTFCEKDLIIDSIENEEKLDLTKIEKPKTPILTCIVEDALLDYCNLNHHIIQPLLEDPNTPIATEILTPKVLDFIVPKVFPNVKYLTGKALFEYLINIFRYTVKFIDFKGFNHSHRLSSFGPFPNLEYLQWIDNRFFVEYNFTELKPLFENVKYLVLSIKADANFFSNVFEKSCHVHTAVLGLLGNAQVGDFCRAIEPHMKNIDPTNENLGLRKISFVECTLTKDAISMLGSASGHLLKVLHLNKMDSLDDGLINFQILEELSITNSKLRPSFIYHLISCPFGSSLKVLNLKGSNFNFSSIQASSIRSMQLAGEIVSGINNKAYSADAARRERVIEFKQGLVKILNWMIPVVSDVQKLNTIELKLVLTDYGEFYFQRNNKRNHQNRQVWRNRLPPYETVTVVRNRNALLIIVGIFVQLIPSVQCISYSNPEILVWGSNMYGNLGYPLLASASTPVEVTQQLTEIISNNYTWNVAFGMSNVQTTVPIITGGHTFTLVLLSFKNATDGSLIGQTILAAGDNSNTAFGFAQVPYYFSKYVTIRHYRQEYIASNPLKNKEVNKIKCWFTCILATTDNLVYVHSLGGAGLTQYNVPTTFPDPDGGPNISTYIEKVFVTGAFGSETYFVLMNSGHVFSWGGWNSGIRSHTSGTENMNTPTLIPLLRAIGYMSVYDKGVAAINTTGHVLVWGDNAFGALGLGNNANTYSDPQLLPLDYSTEKAVKVCLGITTGTVLTESKHVYVFGTNQGGEASSSVAYGGSNIYSPYNMTSLITGAAAGKGLVGDILDIDRGKYAGFCLFGIQGAANLLSWGRAVYNGFTSGNNIDIVNIGADTISPEGFLNLYSYAMVSGNSGKIFAFGDNFQAQMGYGDVKLLQQPSPLTENGYYPFTGDVKKVSVRAVGACSYININYENQNSTLHNWGACENSLSLNSQSIKSTTLPQRVNSTLFNNTEIVDIRISSTNGLVLTSSGKVYGWGSGDGYPLGVSNLYSSLSTPIDLFSENTNWNATKIASGTKYYAVQLDNGNIMMRGSLASLYVAISWNLLDISNITNINETVQDFAACESSFYILTKSGKVFGLGNNANRVISSATSNLISQWTRLESGSIGSKKIIKIVCGSFPLFLSDDGVAIYFTSGTSFAWTMPNSELVVDISNGDYNNFYTNLYITNNGNIYGTGYNQYHQSVPSSSLISNTSPTLSIAKPSGKMPLAITTGAAYNIIIAVDEWQCFGKNASSSDACSSNGFCIGQDNCRCFSKYNGTRCQIPLYYPPTPMEEYFINTLDQSPPSYRYKMSNQIAKYANK</sequence>
<feature type="domain" description="F-box" evidence="3">
    <location>
        <begin position="218"/>
        <end position="270"/>
    </location>
</feature>
<evidence type="ECO:0000313" key="5">
    <source>
        <dbReference type="Proteomes" id="UP000006671"/>
    </source>
</evidence>
<dbReference type="SUPFAM" id="SSF52047">
    <property type="entry name" value="RNI-like"/>
    <property type="match status" value="1"/>
</dbReference>
<reference evidence="4 5" key="1">
    <citation type="journal article" date="2010" name="Cell">
        <title>The genome of Naegleria gruberi illuminates early eukaryotic versatility.</title>
        <authorList>
            <person name="Fritz-Laylin L.K."/>
            <person name="Prochnik S.E."/>
            <person name="Ginger M.L."/>
            <person name="Dacks J.B."/>
            <person name="Carpenter M.L."/>
            <person name="Field M.C."/>
            <person name="Kuo A."/>
            <person name="Paredez A."/>
            <person name="Chapman J."/>
            <person name="Pham J."/>
            <person name="Shu S."/>
            <person name="Neupane R."/>
            <person name="Cipriano M."/>
            <person name="Mancuso J."/>
            <person name="Tu H."/>
            <person name="Salamov A."/>
            <person name="Lindquist E."/>
            <person name="Shapiro H."/>
            <person name="Lucas S."/>
            <person name="Grigoriev I.V."/>
            <person name="Cande W.Z."/>
            <person name="Fulton C."/>
            <person name="Rokhsar D.S."/>
            <person name="Dawson S.C."/>
        </authorList>
    </citation>
    <scope>NUCLEOTIDE SEQUENCE [LARGE SCALE GENOMIC DNA]</scope>
    <source>
        <strain evidence="4 5">NEG-M</strain>
    </source>
</reference>
<name>D2W1M0_NAEGR</name>
<dbReference type="PANTHER" id="PTHR45982">
    <property type="entry name" value="REGULATOR OF CHROMOSOME CONDENSATION"/>
    <property type="match status" value="1"/>
</dbReference>
<dbReference type="InterPro" id="IPR051553">
    <property type="entry name" value="Ran_GTPase-activating"/>
</dbReference>
<dbReference type="eggNOG" id="KOG1426">
    <property type="taxonomic scope" value="Eukaryota"/>
</dbReference>
<accession>D2W1M0</accession>
<feature type="compositionally biased region" description="Low complexity" evidence="2">
    <location>
        <begin position="1"/>
        <end position="14"/>
    </location>
</feature>
<dbReference type="Pfam" id="PF00415">
    <property type="entry name" value="RCC1"/>
    <property type="match status" value="1"/>
</dbReference>
<dbReference type="CDD" id="cd09917">
    <property type="entry name" value="F-box_SF"/>
    <property type="match status" value="1"/>
</dbReference>
<dbReference type="SUPFAM" id="SSF81383">
    <property type="entry name" value="F-box domain"/>
    <property type="match status" value="1"/>
</dbReference>
<feature type="compositionally biased region" description="Polar residues" evidence="2">
    <location>
        <begin position="37"/>
        <end position="46"/>
    </location>
</feature>
<organism evidence="5">
    <name type="scientific">Naegleria gruberi</name>
    <name type="common">Amoeba</name>
    <dbReference type="NCBI Taxonomy" id="5762"/>
    <lineage>
        <taxon>Eukaryota</taxon>
        <taxon>Discoba</taxon>
        <taxon>Heterolobosea</taxon>
        <taxon>Tetramitia</taxon>
        <taxon>Eutetramitia</taxon>
        <taxon>Vahlkampfiidae</taxon>
        <taxon>Naegleria</taxon>
    </lineage>
</organism>
<dbReference type="VEuPathDB" id="AmoebaDB:NAEGRDRAFT_53995"/>
<feature type="compositionally biased region" description="Low complexity" evidence="2">
    <location>
        <begin position="21"/>
        <end position="30"/>
    </location>
</feature>
<proteinExistence type="predicted"/>
<dbReference type="SUPFAM" id="SSF50985">
    <property type="entry name" value="RCC1/BLIP-II"/>
    <property type="match status" value="2"/>
</dbReference>
<dbReference type="GeneID" id="8857138"/>
<evidence type="ECO:0000256" key="1">
    <source>
        <dbReference type="PROSITE-ProRule" id="PRU00235"/>
    </source>
</evidence>
<evidence type="ECO:0000259" key="3">
    <source>
        <dbReference type="PROSITE" id="PS50181"/>
    </source>
</evidence>
<evidence type="ECO:0000313" key="4">
    <source>
        <dbReference type="EMBL" id="EFC37114.1"/>
    </source>
</evidence>
<gene>
    <name evidence="4" type="ORF">NAEGRDRAFT_53995</name>
</gene>
<dbReference type="Proteomes" id="UP000006671">
    <property type="component" value="Unassembled WGS sequence"/>
</dbReference>
<protein>
    <submittedName>
        <fullName evidence="4">ATS1 domain-containing protein</fullName>
    </submittedName>
</protein>
<dbReference type="InterPro" id="IPR036047">
    <property type="entry name" value="F-box-like_dom_sf"/>
</dbReference>
<dbReference type="EMBL" id="GG738922">
    <property type="protein sequence ID" value="EFC37114.1"/>
    <property type="molecule type" value="Genomic_DNA"/>
</dbReference>
<feature type="region of interest" description="Disordered" evidence="2">
    <location>
        <begin position="65"/>
        <end position="85"/>
    </location>
</feature>
<dbReference type="InterPro" id="IPR000408">
    <property type="entry name" value="Reg_chr_condens"/>
</dbReference>
<dbReference type="InterPro" id="IPR009091">
    <property type="entry name" value="RCC1/BLIP-II"/>
</dbReference>
<dbReference type="RefSeq" id="XP_002669858.1">
    <property type="nucleotide sequence ID" value="XM_002669812.1"/>
</dbReference>
<feature type="repeat" description="RCC1" evidence="1">
    <location>
        <begin position="1238"/>
        <end position="1291"/>
    </location>
</feature>
<dbReference type="KEGG" id="ngr:NAEGRDRAFT_53995"/>
<dbReference type="Gene3D" id="1.20.1280.50">
    <property type="match status" value="1"/>
</dbReference>
<keyword evidence="5" id="KW-1185">Reference proteome</keyword>
<dbReference type="InParanoid" id="D2W1M0"/>
<dbReference type="InterPro" id="IPR000742">
    <property type="entry name" value="EGF"/>
</dbReference>
<dbReference type="OrthoDB" id="10257471at2759"/>
<evidence type="ECO:0000256" key="2">
    <source>
        <dbReference type="SAM" id="MobiDB-lite"/>
    </source>
</evidence>
<dbReference type="PROSITE" id="PS50181">
    <property type="entry name" value="FBOX"/>
    <property type="match status" value="1"/>
</dbReference>
<dbReference type="PROSITE" id="PS00022">
    <property type="entry name" value="EGF_1"/>
    <property type="match status" value="1"/>
</dbReference>
<dbReference type="Gene3D" id="2.130.10.30">
    <property type="entry name" value="Regulator of chromosome condensation 1/beta-lactamase-inhibitor protein II"/>
    <property type="match status" value="3"/>
</dbReference>